<dbReference type="AlphaFoldDB" id="U9UNR9"/>
<name>U9UNR9_RHIID</name>
<gene>
    <name evidence="1" type="ORF">GLOINDRAFT_91605</name>
</gene>
<proteinExistence type="predicted"/>
<sequence>MSLLMMIIYGEVAPSFASLSASSFKTSSELALTLLWYQRIICNIVEPIKMLTKLSFGHVIKAVHVAKASALMEELQRSVEALNFSVMLVGRSMIQPKPNSDKTESGSVIEPSITVQLIETLGRGLKSSYALPRSMGDALHNYGYLLRLIG</sequence>
<accession>U9UNR9</accession>
<reference evidence="1" key="1">
    <citation type="submission" date="2013-07" db="EMBL/GenBank/DDBJ databases">
        <title>The genome of an arbuscular mycorrhizal fungus provides insights into the evolution of the oldest plant symbiosis.</title>
        <authorList>
            <consortium name="DOE Joint Genome Institute"/>
            <person name="Tisserant E."/>
            <person name="Malbreil M."/>
            <person name="Kuo A."/>
            <person name="Kohler A."/>
            <person name="Symeonidi A."/>
            <person name="Balestrini R."/>
            <person name="Charron P."/>
            <person name="Duensing N."/>
            <person name="Frei-dit-Frey N."/>
            <person name="Gianinazzi-Pearson V."/>
            <person name="Gilbert B."/>
            <person name="Handa Y."/>
            <person name="Hijri M."/>
            <person name="Kaul R."/>
            <person name="Kawaguchi M."/>
            <person name="Krajinski F."/>
            <person name="Lammers P."/>
            <person name="Lapierre D."/>
            <person name="Masclaux F.G."/>
            <person name="Murat C."/>
            <person name="Morin E."/>
            <person name="Ndikumana S."/>
            <person name="Pagni M."/>
            <person name="Petitpierre D."/>
            <person name="Requena N."/>
            <person name="Rosikiewicz P."/>
            <person name="Riley R."/>
            <person name="Saito K."/>
            <person name="San Clemente H."/>
            <person name="Shapiro H."/>
            <person name="van Tuinen D."/>
            <person name="Becard G."/>
            <person name="Bonfante P."/>
            <person name="Paszkowski U."/>
            <person name="Shachar-Hill Y."/>
            <person name="Young J.P."/>
            <person name="Sanders I.R."/>
            <person name="Henrissat B."/>
            <person name="Rensing S.A."/>
            <person name="Grigoriev I.V."/>
            <person name="Corradi N."/>
            <person name="Roux C."/>
            <person name="Martin F."/>
        </authorList>
    </citation>
    <scope>NUCLEOTIDE SEQUENCE</scope>
    <source>
        <strain evidence="1">DAOM 197198</strain>
    </source>
</reference>
<evidence type="ECO:0000313" key="1">
    <source>
        <dbReference type="EMBL" id="ESA22015.1"/>
    </source>
</evidence>
<protein>
    <submittedName>
        <fullName evidence="1">Uncharacterized protein</fullName>
    </submittedName>
</protein>
<organism evidence="1">
    <name type="scientific">Rhizophagus irregularis (strain DAOM 181602 / DAOM 197198 / MUCL 43194)</name>
    <name type="common">Arbuscular mycorrhizal fungus</name>
    <name type="synonym">Glomus intraradices</name>
    <dbReference type="NCBI Taxonomy" id="747089"/>
    <lineage>
        <taxon>Eukaryota</taxon>
        <taxon>Fungi</taxon>
        <taxon>Fungi incertae sedis</taxon>
        <taxon>Mucoromycota</taxon>
        <taxon>Glomeromycotina</taxon>
        <taxon>Glomeromycetes</taxon>
        <taxon>Glomerales</taxon>
        <taxon>Glomeraceae</taxon>
        <taxon>Rhizophagus</taxon>
    </lineage>
</organism>
<dbReference type="HOGENOM" id="CLU_1741506_0_0_1"/>
<dbReference type="EMBL" id="KI275954">
    <property type="protein sequence ID" value="ESA22015.1"/>
    <property type="molecule type" value="Genomic_DNA"/>
</dbReference>